<dbReference type="Gene3D" id="3.30.300.30">
    <property type="match status" value="1"/>
</dbReference>
<dbReference type="Proteomes" id="UP000529637">
    <property type="component" value="Unassembled WGS sequence"/>
</dbReference>
<comment type="caution">
    <text evidence="5">The sequence shown here is derived from an EMBL/GenBank/DDBJ whole genome shotgun (WGS) entry which is preliminary data.</text>
</comment>
<evidence type="ECO:0000313" key="6">
    <source>
        <dbReference type="Proteomes" id="UP000529637"/>
    </source>
</evidence>
<name>A0A7Y6TVR9_9BURK</name>
<dbReference type="GO" id="GO:0016874">
    <property type="term" value="F:ligase activity"/>
    <property type="evidence" value="ECO:0007669"/>
    <property type="project" value="UniProtKB-KW"/>
</dbReference>
<dbReference type="AlphaFoldDB" id="A0A7Y6TVR9"/>
<accession>A0A7Y6TVR9</accession>
<dbReference type="InterPro" id="IPR042099">
    <property type="entry name" value="ANL_N_sf"/>
</dbReference>
<dbReference type="InterPro" id="IPR000873">
    <property type="entry name" value="AMP-dep_synth/lig_dom"/>
</dbReference>
<feature type="domain" description="AMP-dependent ligase C-terminal" evidence="4">
    <location>
        <begin position="473"/>
        <end position="563"/>
    </location>
</feature>
<organism evidence="5 6">
    <name type="scientific">Piscinibacter koreensis</name>
    <dbReference type="NCBI Taxonomy" id="2742824"/>
    <lineage>
        <taxon>Bacteria</taxon>
        <taxon>Pseudomonadati</taxon>
        <taxon>Pseudomonadota</taxon>
        <taxon>Betaproteobacteria</taxon>
        <taxon>Burkholderiales</taxon>
        <taxon>Sphaerotilaceae</taxon>
        <taxon>Piscinibacter</taxon>
    </lineage>
</organism>
<evidence type="ECO:0000256" key="1">
    <source>
        <dbReference type="ARBA" id="ARBA00006432"/>
    </source>
</evidence>
<dbReference type="PANTHER" id="PTHR22754">
    <property type="entry name" value="DISCO-INTERACTING PROTEIN 2 DIP2 -RELATED"/>
    <property type="match status" value="1"/>
</dbReference>
<feature type="domain" description="AMP-dependent synthetase/ligase" evidence="3">
    <location>
        <begin position="55"/>
        <end position="430"/>
    </location>
</feature>
<dbReference type="InterPro" id="IPR040097">
    <property type="entry name" value="FAAL/FAAC"/>
</dbReference>
<dbReference type="InterPro" id="IPR028154">
    <property type="entry name" value="AMP-dep_Lig_C"/>
</dbReference>
<evidence type="ECO:0000313" key="5">
    <source>
        <dbReference type="EMBL" id="NUZ05222.1"/>
    </source>
</evidence>
<gene>
    <name evidence="5" type="ORF">HQN59_05545</name>
</gene>
<evidence type="ECO:0000259" key="4">
    <source>
        <dbReference type="Pfam" id="PF14535"/>
    </source>
</evidence>
<dbReference type="GO" id="GO:0006633">
    <property type="term" value="P:fatty acid biosynthetic process"/>
    <property type="evidence" value="ECO:0007669"/>
    <property type="project" value="TreeGrafter"/>
</dbReference>
<reference evidence="5 6" key="1">
    <citation type="submission" date="2020-06" db="EMBL/GenBank/DDBJ databases">
        <title>Schlegella sp. ID0723 isolated from air conditioner.</title>
        <authorList>
            <person name="Kim D.Y."/>
            <person name="Kim D.-U."/>
        </authorList>
    </citation>
    <scope>NUCLEOTIDE SEQUENCE [LARGE SCALE GENOMIC DNA]</scope>
    <source>
        <strain evidence="5 6">ID0723</strain>
    </source>
</reference>
<protein>
    <submittedName>
        <fullName evidence="5">Fatty acyl-AMP ligase</fullName>
    </submittedName>
</protein>
<dbReference type="Gene3D" id="3.40.50.12780">
    <property type="entry name" value="N-terminal domain of ligase-like"/>
    <property type="match status" value="1"/>
</dbReference>
<evidence type="ECO:0000259" key="3">
    <source>
        <dbReference type="Pfam" id="PF00501"/>
    </source>
</evidence>
<dbReference type="NCBIfam" id="NF006624">
    <property type="entry name" value="PRK09192.1"/>
    <property type="match status" value="1"/>
</dbReference>
<dbReference type="CDD" id="cd05931">
    <property type="entry name" value="FAAL"/>
    <property type="match status" value="1"/>
</dbReference>
<dbReference type="RefSeq" id="WP_176066909.1">
    <property type="nucleotide sequence ID" value="NZ_JABWMJ010000002.1"/>
</dbReference>
<dbReference type="Pfam" id="PF14535">
    <property type="entry name" value="AMP-binding_C_2"/>
    <property type="match status" value="1"/>
</dbReference>
<dbReference type="Pfam" id="PF00501">
    <property type="entry name" value="AMP-binding"/>
    <property type="match status" value="1"/>
</dbReference>
<dbReference type="InterPro" id="IPR045851">
    <property type="entry name" value="AMP-bd_C_sf"/>
</dbReference>
<dbReference type="SUPFAM" id="SSF56801">
    <property type="entry name" value="Acetyl-CoA synthetase-like"/>
    <property type="match status" value="1"/>
</dbReference>
<sequence>MNRAEPLHDGPAPTPTVSGVALRSADFATLAEALDYAATGDSGFNFYDGRGELTATLPYRVLRERALEMSRHLAPLGRGQRLALVAHTHPDFVVMFYACQYAGLVPVPLPAAVHLGGREAYIRHLRQLLRDCNAVAAFAPSEFIGFLHEASEGLSMTLAGTADDFRTLAVAYDAPPPPAPEELAYLQYTSGSTRFPRGTMIRQSAVMANLRGIFNDGFPLVEGDRFCSWLPYYHDMGLVGIVLGCVATQRSVDFLPTRDFAMRPRLWLKLISRNRATISFSPPFGYTLCARRLRAGDTDALDLSSWRVAGVGAEMIHPESLGQFAAAVASAGFDARAFLPCYGMAECSLAVSFARPGEGATSDQIDVDLLSRGGEARAASAGGKVKTFINCGKPLPGYEVEIRDDRGAVLGERRCGRIHLRGASVMSGYFGNHEASREVLSEDGWLNTGDLGYLADGALYITGRAKDLMIIKGRNIWPQDLEYLAEQQPEVRPTDASAFSVPDDDDGETAVLVVQVRESDPDRLASLSERLQKAIQSEFGIQCLVELVAPHTLPRTSSGKLSRSTARKEFLQRLSDVALSEPRIGLVAQPAPARAAREELALAASR</sequence>
<proteinExistence type="inferred from homology"/>
<comment type="similarity">
    <text evidence="1">Belongs to the ATP-dependent AMP-binding enzyme family.</text>
</comment>
<dbReference type="PANTHER" id="PTHR22754:SF32">
    <property type="entry name" value="DISCO-INTERACTING PROTEIN 2"/>
    <property type="match status" value="1"/>
</dbReference>
<evidence type="ECO:0000256" key="2">
    <source>
        <dbReference type="ARBA" id="ARBA00022598"/>
    </source>
</evidence>
<dbReference type="EMBL" id="JABWMJ010000002">
    <property type="protein sequence ID" value="NUZ05222.1"/>
    <property type="molecule type" value="Genomic_DNA"/>
</dbReference>
<dbReference type="GO" id="GO:0070566">
    <property type="term" value="F:adenylyltransferase activity"/>
    <property type="evidence" value="ECO:0007669"/>
    <property type="project" value="TreeGrafter"/>
</dbReference>
<dbReference type="GO" id="GO:0005886">
    <property type="term" value="C:plasma membrane"/>
    <property type="evidence" value="ECO:0007669"/>
    <property type="project" value="TreeGrafter"/>
</dbReference>
<keyword evidence="2 5" id="KW-0436">Ligase</keyword>
<keyword evidence="6" id="KW-1185">Reference proteome</keyword>